<protein>
    <submittedName>
        <fullName evidence="2">Unannotated protein</fullName>
    </submittedName>
</protein>
<dbReference type="AlphaFoldDB" id="A0A6J6DQX0"/>
<organism evidence="2">
    <name type="scientific">freshwater metagenome</name>
    <dbReference type="NCBI Taxonomy" id="449393"/>
    <lineage>
        <taxon>unclassified sequences</taxon>
        <taxon>metagenomes</taxon>
        <taxon>ecological metagenomes</taxon>
    </lineage>
</organism>
<proteinExistence type="predicted"/>
<gene>
    <name evidence="2" type="ORF">UFOPK1619_00659</name>
</gene>
<reference evidence="2" key="1">
    <citation type="submission" date="2020-05" db="EMBL/GenBank/DDBJ databases">
        <authorList>
            <person name="Chiriac C."/>
            <person name="Salcher M."/>
            <person name="Ghai R."/>
            <person name="Kavagutti S V."/>
        </authorList>
    </citation>
    <scope>NUCLEOTIDE SEQUENCE</scope>
</reference>
<feature type="transmembrane region" description="Helical" evidence="1">
    <location>
        <begin position="133"/>
        <end position="161"/>
    </location>
</feature>
<evidence type="ECO:0000256" key="1">
    <source>
        <dbReference type="SAM" id="Phobius"/>
    </source>
</evidence>
<keyword evidence="1" id="KW-0472">Membrane</keyword>
<sequence length="179" mass="20194">MKTCCTQMQSQTLSSHLQQLATTTFLPIVKSLLISPLKISALLPHRWKFALVFHHGMVHVSHSGHVVKVHMVHATALLKFWALIKPMCVSSHQMSVVASVLSPVYIQRKSSWVGPLVNWAFQCDGQKLAPRTWFPWVMVARSVNVLAWVALAMVASLHIAWTCCKMLVRMRAQVQCFHS</sequence>
<accession>A0A6J6DQX0</accession>
<name>A0A6J6DQX0_9ZZZZ</name>
<evidence type="ECO:0000313" key="2">
    <source>
        <dbReference type="EMBL" id="CAB4565876.1"/>
    </source>
</evidence>
<dbReference type="EMBL" id="CAEZTI010000117">
    <property type="protein sequence ID" value="CAB4565876.1"/>
    <property type="molecule type" value="Genomic_DNA"/>
</dbReference>
<keyword evidence="1" id="KW-1133">Transmembrane helix</keyword>
<keyword evidence="1" id="KW-0812">Transmembrane</keyword>